<gene>
    <name evidence="2" type="ORF">CPLU01_13558</name>
</gene>
<reference evidence="2" key="1">
    <citation type="journal article" date="2020" name="Phytopathology">
        <title>Genome Sequence Resources of Colletotrichum truncatum, C. plurivorum, C. musicola, and C. sojae: Four Species Pathogenic to Soybean (Glycine max).</title>
        <authorList>
            <person name="Rogerio F."/>
            <person name="Boufleur T.R."/>
            <person name="Ciampi-Guillardi M."/>
            <person name="Sukno S.A."/>
            <person name="Thon M.R."/>
            <person name="Massola Junior N.S."/>
            <person name="Baroncelli R."/>
        </authorList>
    </citation>
    <scope>NUCLEOTIDE SEQUENCE</scope>
    <source>
        <strain evidence="2">LFN00145</strain>
    </source>
</reference>
<comment type="caution">
    <text evidence="2">The sequence shown here is derived from an EMBL/GenBank/DDBJ whole genome shotgun (WGS) entry which is preliminary data.</text>
</comment>
<feature type="compositionally biased region" description="Basic and acidic residues" evidence="1">
    <location>
        <begin position="1"/>
        <end position="61"/>
    </location>
</feature>
<dbReference type="Proteomes" id="UP000654918">
    <property type="component" value="Unassembled WGS sequence"/>
</dbReference>
<organism evidence="2 3">
    <name type="scientific">Colletotrichum plurivorum</name>
    <dbReference type="NCBI Taxonomy" id="2175906"/>
    <lineage>
        <taxon>Eukaryota</taxon>
        <taxon>Fungi</taxon>
        <taxon>Dikarya</taxon>
        <taxon>Ascomycota</taxon>
        <taxon>Pezizomycotina</taxon>
        <taxon>Sordariomycetes</taxon>
        <taxon>Hypocreomycetidae</taxon>
        <taxon>Glomerellales</taxon>
        <taxon>Glomerellaceae</taxon>
        <taxon>Colletotrichum</taxon>
        <taxon>Colletotrichum orchidearum species complex</taxon>
    </lineage>
</organism>
<dbReference type="EMBL" id="WIGO01000316">
    <property type="protein sequence ID" value="KAF6817528.1"/>
    <property type="molecule type" value="Genomic_DNA"/>
</dbReference>
<protein>
    <submittedName>
        <fullName evidence="2">Uncharacterized protein</fullName>
    </submittedName>
</protein>
<sequence>MQKRLDPERERREQAIRDEIEADRQEARDWDQRVRHDLARAAELNERDRREREQRERDQRRQRGGGRR</sequence>
<evidence type="ECO:0000313" key="3">
    <source>
        <dbReference type="Proteomes" id="UP000654918"/>
    </source>
</evidence>
<name>A0A8H6JR83_9PEZI</name>
<feature type="region of interest" description="Disordered" evidence="1">
    <location>
        <begin position="1"/>
        <end position="68"/>
    </location>
</feature>
<evidence type="ECO:0000256" key="1">
    <source>
        <dbReference type="SAM" id="MobiDB-lite"/>
    </source>
</evidence>
<keyword evidence="3" id="KW-1185">Reference proteome</keyword>
<dbReference type="AlphaFoldDB" id="A0A8H6JR83"/>
<proteinExistence type="predicted"/>
<accession>A0A8H6JR83</accession>
<evidence type="ECO:0000313" key="2">
    <source>
        <dbReference type="EMBL" id="KAF6817528.1"/>
    </source>
</evidence>